<sequence>MLATKQRKPIKDLEGESIFKASQTIASLFQTPEQLSKLDTQRTIFLQKKTATEAQLKVAMHTQLDGAETGLEKLDLADKEFRECERRYAELSEKLFQLAGCSTSLRELAAAMENMNYLVRVPEAMQEAKRHIEEDRLLDAHKIIQEVEGIRDELSVDLSRFRATDVETVNSYFAGLDELNQMMRGKIEMMGKRLYDFAINSNKLLVDCIRIVDREERADNIWKFRQESSKRMPVCRPKKWKELLFNGIRENIHNQVMASNIATDTPNTKIAVQTSFIKQKTKEYLRLAKNILPIYFPPDYNIFERVVEMFHNVMGKFTEECYKRTDLTRSDYGNLISWLENYYSDDFMKDSYLNIDFTLLDLEYPITLLKPEQRNDLNKRFVQEVSNFIKSYMNRALDSEMNTLKSTSECPTSNSRGKFVTTFPQIVLKTFEDMVGPGKLFSIIGVEVSNLLIVAYVDVMNSFAVDYLRQMKLYRESYLSDRNLYPKYDEFTVAHVYVSEVIAQYLEDMIVKKLGDQNLMLKNQLAMGSLKVMKRSFQEVTNLCLDMLEETSMMDLGKQLNKEWLSNVEAMMNLFRVTIDDYNSAIWSHMDDRYYNSFVERVLESLLIDILHSMLSKRLSVTEESKRIQIGAKLKNEGEEFINFLQMHFKELNPQVLKAYSILKSIGTIIETKEKNIITFDIATLQQEFPDVKMEQLMSIVLIRGDFKLVEVKELLKSINEGMKFGSCQESPLQIFHKLNLRYP</sequence>
<dbReference type="Gene3D" id="1.10.357.50">
    <property type="match status" value="1"/>
</dbReference>
<proteinExistence type="inferred from homology"/>
<name>A0ABD2Q5R5_9PLAT</name>
<dbReference type="PANTHER" id="PTHR21292:SF1">
    <property type="entry name" value="EXOCYST COMPLEX COMPONENT 3"/>
    <property type="match status" value="1"/>
</dbReference>
<reference evidence="4 5" key="1">
    <citation type="submission" date="2024-11" db="EMBL/GenBank/DDBJ databases">
        <title>Adaptive evolution of stress response genes in parasites aligns with host niche diversity.</title>
        <authorList>
            <person name="Hahn C."/>
            <person name="Resl P."/>
        </authorList>
    </citation>
    <scope>NUCLEOTIDE SEQUENCE [LARGE SCALE GENOMIC DNA]</scope>
    <source>
        <strain evidence="4">EGGRZ-B1_66</strain>
        <tissue evidence="4">Body</tissue>
    </source>
</reference>
<dbReference type="Gene3D" id="1.10.357.70">
    <property type="entry name" value="Exocyst complex component Sec6, C-terminal domain"/>
    <property type="match status" value="1"/>
</dbReference>
<keyword evidence="5" id="KW-1185">Reference proteome</keyword>
<evidence type="ECO:0000256" key="2">
    <source>
        <dbReference type="ARBA" id="ARBA00022448"/>
    </source>
</evidence>
<comment type="similarity">
    <text evidence="1">Belongs to the SEC6 family.</text>
</comment>
<dbReference type="InterPro" id="IPR010326">
    <property type="entry name" value="EXOC3/Sec6"/>
</dbReference>
<dbReference type="PANTHER" id="PTHR21292">
    <property type="entry name" value="EXOCYST COMPLEX COMPONENT SEC6-RELATED"/>
    <property type="match status" value="1"/>
</dbReference>
<gene>
    <name evidence="4" type="primary">EXOC3</name>
    <name evidence="4" type="ORF">Ciccas_006441</name>
</gene>
<dbReference type="InterPro" id="IPR042532">
    <property type="entry name" value="EXOC3/Sec6_C"/>
</dbReference>
<dbReference type="Pfam" id="PF06046">
    <property type="entry name" value="Sec6"/>
    <property type="match status" value="1"/>
</dbReference>
<dbReference type="EMBL" id="JBJKFK010000869">
    <property type="protein sequence ID" value="KAL3314929.1"/>
    <property type="molecule type" value="Genomic_DNA"/>
</dbReference>
<evidence type="ECO:0000313" key="4">
    <source>
        <dbReference type="EMBL" id="KAL3314929.1"/>
    </source>
</evidence>
<keyword evidence="3" id="KW-0268">Exocytosis</keyword>
<organism evidence="4 5">
    <name type="scientific">Cichlidogyrus casuarinus</name>
    <dbReference type="NCBI Taxonomy" id="1844966"/>
    <lineage>
        <taxon>Eukaryota</taxon>
        <taxon>Metazoa</taxon>
        <taxon>Spiralia</taxon>
        <taxon>Lophotrochozoa</taxon>
        <taxon>Platyhelminthes</taxon>
        <taxon>Monogenea</taxon>
        <taxon>Monopisthocotylea</taxon>
        <taxon>Dactylogyridea</taxon>
        <taxon>Ancyrocephalidae</taxon>
        <taxon>Cichlidogyrus</taxon>
    </lineage>
</organism>
<accession>A0ABD2Q5R5</accession>
<protein>
    <submittedName>
        <fullName evidence="4">Exocyst complex component 3</fullName>
    </submittedName>
</protein>
<comment type="caution">
    <text evidence="4">The sequence shown here is derived from an EMBL/GenBank/DDBJ whole genome shotgun (WGS) entry which is preliminary data.</text>
</comment>
<keyword evidence="2" id="KW-0813">Transport</keyword>
<dbReference type="Proteomes" id="UP001626550">
    <property type="component" value="Unassembled WGS sequence"/>
</dbReference>
<evidence type="ECO:0000313" key="5">
    <source>
        <dbReference type="Proteomes" id="UP001626550"/>
    </source>
</evidence>
<dbReference type="GO" id="GO:0006887">
    <property type="term" value="P:exocytosis"/>
    <property type="evidence" value="ECO:0007669"/>
    <property type="project" value="UniProtKB-KW"/>
</dbReference>
<evidence type="ECO:0000256" key="3">
    <source>
        <dbReference type="ARBA" id="ARBA00022483"/>
    </source>
</evidence>
<evidence type="ECO:0000256" key="1">
    <source>
        <dbReference type="ARBA" id="ARBA00009447"/>
    </source>
</evidence>
<dbReference type="AlphaFoldDB" id="A0ABD2Q5R5"/>